<dbReference type="AlphaFoldDB" id="A0A4Z2DIU0"/>
<feature type="transmembrane region" description="Helical" evidence="2">
    <location>
        <begin position="175"/>
        <end position="194"/>
    </location>
</feature>
<feature type="transmembrane region" description="Helical" evidence="2">
    <location>
        <begin position="12"/>
        <end position="40"/>
    </location>
</feature>
<dbReference type="GO" id="GO:0005509">
    <property type="term" value="F:calcium ion binding"/>
    <property type="evidence" value="ECO:0007669"/>
    <property type="project" value="InterPro"/>
</dbReference>
<feature type="transmembrane region" description="Helical" evidence="2">
    <location>
        <begin position="83"/>
        <end position="103"/>
    </location>
</feature>
<feature type="compositionally biased region" description="Polar residues" evidence="1">
    <location>
        <begin position="214"/>
        <end position="226"/>
    </location>
</feature>
<reference evidence="4 5" key="1">
    <citation type="submission" date="2019-03" db="EMBL/GenBank/DDBJ databases">
        <title>An improved genome assembly of the fluke Schistosoma japonicum.</title>
        <authorList>
            <person name="Hu W."/>
            <person name="Luo F."/>
            <person name="Yin M."/>
            <person name="Mo X."/>
            <person name="Sun C."/>
            <person name="Wu Q."/>
            <person name="Zhu B."/>
            <person name="Xiang M."/>
            <person name="Wang J."/>
            <person name="Wang Y."/>
            <person name="Zhang T."/>
            <person name="Xu B."/>
            <person name="Zheng H."/>
            <person name="Feng Z."/>
        </authorList>
    </citation>
    <scope>NUCLEOTIDE SEQUENCE [LARGE SCALE GENOMIC DNA]</scope>
    <source>
        <strain evidence="4">HuSjv2</strain>
        <tissue evidence="4">Worms</tissue>
    </source>
</reference>
<keyword evidence="2" id="KW-0812">Transmembrane</keyword>
<keyword evidence="5" id="KW-1185">Reference proteome</keyword>
<feature type="compositionally biased region" description="Low complexity" evidence="1">
    <location>
        <begin position="252"/>
        <end position="261"/>
    </location>
</feature>
<keyword evidence="2" id="KW-1133">Transmembrane helix</keyword>
<feature type="transmembrane region" description="Helical" evidence="2">
    <location>
        <begin position="52"/>
        <end position="71"/>
    </location>
</feature>
<accession>A0A4Z2DIU0</accession>
<evidence type="ECO:0000256" key="1">
    <source>
        <dbReference type="SAM" id="MobiDB-lite"/>
    </source>
</evidence>
<evidence type="ECO:0000313" key="4">
    <source>
        <dbReference type="EMBL" id="TNN16372.1"/>
    </source>
</evidence>
<comment type="caution">
    <text evidence="4">The sequence shown here is derived from an EMBL/GenBank/DDBJ whole genome shotgun (WGS) entry which is preliminary data.</text>
</comment>
<dbReference type="Proteomes" id="UP000311919">
    <property type="component" value="Unassembled WGS sequence"/>
</dbReference>
<name>A0A4Z2DIU0_SCHJA</name>
<evidence type="ECO:0000313" key="5">
    <source>
        <dbReference type="Proteomes" id="UP000311919"/>
    </source>
</evidence>
<proteinExistence type="predicted"/>
<protein>
    <recommendedName>
        <fullName evidence="3">EF-hand domain-containing protein</fullName>
    </recommendedName>
</protein>
<dbReference type="OrthoDB" id="6284737at2759"/>
<keyword evidence="2" id="KW-0472">Membrane</keyword>
<feature type="region of interest" description="Disordered" evidence="1">
    <location>
        <begin position="285"/>
        <end position="321"/>
    </location>
</feature>
<gene>
    <name evidence="4" type="ORF">EWB00_000481</name>
</gene>
<dbReference type="InterPro" id="IPR002048">
    <property type="entry name" value="EF_hand_dom"/>
</dbReference>
<organism evidence="4 5">
    <name type="scientific">Schistosoma japonicum</name>
    <name type="common">Blood fluke</name>
    <dbReference type="NCBI Taxonomy" id="6182"/>
    <lineage>
        <taxon>Eukaryota</taxon>
        <taxon>Metazoa</taxon>
        <taxon>Spiralia</taxon>
        <taxon>Lophotrochozoa</taxon>
        <taxon>Platyhelminthes</taxon>
        <taxon>Trematoda</taxon>
        <taxon>Digenea</taxon>
        <taxon>Strigeidida</taxon>
        <taxon>Schistosomatoidea</taxon>
        <taxon>Schistosomatidae</taxon>
        <taxon>Schistosoma</taxon>
    </lineage>
</organism>
<evidence type="ECO:0000259" key="3">
    <source>
        <dbReference type="PROSITE" id="PS50222"/>
    </source>
</evidence>
<evidence type="ECO:0000256" key="2">
    <source>
        <dbReference type="SAM" id="Phobius"/>
    </source>
</evidence>
<feature type="domain" description="EF-hand" evidence="3">
    <location>
        <begin position="593"/>
        <end position="628"/>
    </location>
</feature>
<dbReference type="PROSITE" id="PS50222">
    <property type="entry name" value="EF_HAND_2"/>
    <property type="match status" value="1"/>
</dbReference>
<feature type="region of interest" description="Disordered" evidence="1">
    <location>
        <begin position="210"/>
        <end position="261"/>
    </location>
</feature>
<dbReference type="EMBL" id="SKCS01000118">
    <property type="protein sequence ID" value="TNN16372.1"/>
    <property type="molecule type" value="Genomic_DNA"/>
</dbReference>
<sequence length="628" mass="73339">MFNSQWTLSNSSLLLLSIVSSLSYALLLLLLILSILVSIFRYYINYYSIINSFYWFQNYLQLSYSIVASSLTSSLTLSSFSSWILYVISCSIWKLLYQVYILLCYQKDILLFFANGISSSIANYKAILLTQCTDSFNYLQNHIAEWNSNTKATWIIAASTRRIHHKYLCHGMNTLFSLYLGILICTELLGFTYVDGKPITGANERRFGHLDLHPSSSKSVHASPQRTPKVVMPPYDLGFKGQKTDEVNKPRSSSLSSSSSSSFYKHNYGNFDQMNGFQSDETYEQGLKQQQHYQKVSRDDFEPQKNYNGDVDDNTDLSDSQLIYGPKLSESSNVNKNMRQYSEQQPLPSSIQSLSDKELNEQLGYRRVNLAPSKPPTKQQQIPYSHYDPYSKMNNYKESLYMPDQQTRYDINAQQYPHHENTWNRNNHQNNPHQHHDLYDSYTAYMNRDNPSSWFPVPSYQNNIPLENKPTYSQQQQQHQKPSSMNTYSQFNIPNNNIDNSNNKRNQLPYFHDISDLQLTHLIHQYQMELLRRHSGRLLDTDYQLGHNYYNQPPEPPTHYIPNFYPQDHGLHLYGSKNHDKIIQKFNNLANQRLIAGIDEFFDELDHNRDGVIMVDELRNYLLLHEIH</sequence>